<evidence type="ECO:0000313" key="2">
    <source>
        <dbReference type="Proteomes" id="UP000784294"/>
    </source>
</evidence>
<protein>
    <submittedName>
        <fullName evidence="1">Uncharacterized protein</fullName>
    </submittedName>
</protein>
<accession>A0A3S5B9N7</accession>
<dbReference type="Proteomes" id="UP000784294">
    <property type="component" value="Unassembled WGS sequence"/>
</dbReference>
<gene>
    <name evidence="1" type="ORF">PXEA_LOCUS10378</name>
</gene>
<comment type="caution">
    <text evidence="1">The sequence shown here is derived from an EMBL/GenBank/DDBJ whole genome shotgun (WGS) entry which is preliminary data.</text>
</comment>
<sequence>MKGGVFGRYYTSGLGGILIEEFESPLIALGALKTSALSELESPLGADKTQATYADQSYYARKCDMTEPDCMYATEETLPHWQWMQKA</sequence>
<proteinExistence type="predicted"/>
<evidence type="ECO:0000313" key="1">
    <source>
        <dbReference type="EMBL" id="VEL16938.1"/>
    </source>
</evidence>
<keyword evidence="2" id="KW-1185">Reference proteome</keyword>
<organism evidence="1 2">
    <name type="scientific">Protopolystoma xenopodis</name>
    <dbReference type="NCBI Taxonomy" id="117903"/>
    <lineage>
        <taxon>Eukaryota</taxon>
        <taxon>Metazoa</taxon>
        <taxon>Spiralia</taxon>
        <taxon>Lophotrochozoa</taxon>
        <taxon>Platyhelminthes</taxon>
        <taxon>Monogenea</taxon>
        <taxon>Polyopisthocotylea</taxon>
        <taxon>Polystomatidea</taxon>
        <taxon>Polystomatidae</taxon>
        <taxon>Protopolystoma</taxon>
    </lineage>
</organism>
<name>A0A3S5B9N7_9PLAT</name>
<dbReference type="AlphaFoldDB" id="A0A3S5B9N7"/>
<reference evidence="1" key="1">
    <citation type="submission" date="2018-11" db="EMBL/GenBank/DDBJ databases">
        <authorList>
            <consortium name="Pathogen Informatics"/>
        </authorList>
    </citation>
    <scope>NUCLEOTIDE SEQUENCE</scope>
</reference>
<dbReference type="EMBL" id="CAAALY010030438">
    <property type="protein sequence ID" value="VEL16938.1"/>
    <property type="molecule type" value="Genomic_DNA"/>
</dbReference>